<proteinExistence type="predicted"/>
<protein>
    <recommendedName>
        <fullName evidence="3">Biogenesis of lysosome-related organelles complex 1 subunit 7</fullName>
    </recommendedName>
</protein>
<comment type="caution">
    <text evidence="1">The sequence shown here is derived from an EMBL/GenBank/DDBJ whole genome shotgun (WGS) entry which is preliminary data.</text>
</comment>
<reference evidence="1" key="1">
    <citation type="submission" date="2022-12" db="EMBL/GenBank/DDBJ databases">
        <authorList>
            <person name="Webb A."/>
        </authorList>
    </citation>
    <scope>NUCLEOTIDE SEQUENCE</scope>
    <source>
        <strain evidence="1">Hp1</strain>
    </source>
</reference>
<name>A0AAV0TKJ9_HYABA</name>
<dbReference type="Proteomes" id="UP001162031">
    <property type="component" value="Unassembled WGS sequence"/>
</dbReference>
<dbReference type="AlphaFoldDB" id="A0AAV0TKJ9"/>
<accession>A0AAV0TKJ9</accession>
<sequence length="115" mass="12957">MAATDNVSFAQGLFVTLWPKVERCHDYVELLLVAQETLQHTVDKLMAGLQEADKADACSIERYADRLRHFPARVETLEKKLVRIRARLVAMKKAQGHDVCATSEQPAVYATTPLF</sequence>
<keyword evidence="2" id="KW-1185">Reference proteome</keyword>
<dbReference type="Pfam" id="PF14712">
    <property type="entry name" value="Snapin_Pallidin"/>
    <property type="match status" value="1"/>
</dbReference>
<gene>
    <name evidence="1" type="ORF">HBR001_LOCUS2722</name>
</gene>
<dbReference type="InterPro" id="IPR028119">
    <property type="entry name" value="Snapin/Pallidin/Snn1"/>
</dbReference>
<dbReference type="EMBL" id="CANTFL010000389">
    <property type="protein sequence ID" value="CAI5721846.1"/>
    <property type="molecule type" value="Genomic_DNA"/>
</dbReference>
<evidence type="ECO:0000313" key="1">
    <source>
        <dbReference type="EMBL" id="CAI5721846.1"/>
    </source>
</evidence>
<evidence type="ECO:0000313" key="2">
    <source>
        <dbReference type="Proteomes" id="UP001162031"/>
    </source>
</evidence>
<evidence type="ECO:0008006" key="3">
    <source>
        <dbReference type="Google" id="ProtNLM"/>
    </source>
</evidence>
<organism evidence="1 2">
    <name type="scientific">Hyaloperonospora brassicae</name>
    <name type="common">Brassica downy mildew</name>
    <name type="synonym">Peronospora brassicae</name>
    <dbReference type="NCBI Taxonomy" id="162125"/>
    <lineage>
        <taxon>Eukaryota</taxon>
        <taxon>Sar</taxon>
        <taxon>Stramenopiles</taxon>
        <taxon>Oomycota</taxon>
        <taxon>Peronosporomycetes</taxon>
        <taxon>Peronosporales</taxon>
        <taxon>Peronosporaceae</taxon>
        <taxon>Hyaloperonospora</taxon>
    </lineage>
</organism>